<dbReference type="EMBL" id="JRTT01000132">
    <property type="protein sequence ID" value="KHD73251.1"/>
    <property type="molecule type" value="Genomic_DNA"/>
</dbReference>
<dbReference type="OrthoDB" id="3627672at2"/>
<keyword evidence="1" id="KW-0472">Membrane</keyword>
<keyword evidence="1" id="KW-1133">Transmembrane helix</keyword>
<feature type="transmembrane region" description="Helical" evidence="1">
    <location>
        <begin position="102"/>
        <end position="123"/>
    </location>
</feature>
<keyword evidence="1" id="KW-0812">Transmembrane</keyword>
<accession>A0A0A6UCN8</accession>
<dbReference type="STRING" id="1869.MB27_35435"/>
<sequence length="276" mass="30176">MSGDVDATPPVYLEAPRPWVHGRRPYLRLAAALVLAAFALLVLVALPRLILDGDAVATAVAVLTASLSGHLAGLFAFAGWRPRRRHVAPVAGTGLTFRYSRWAYYWPIGVKATLLAAFVLLCVLTRDPVGVGLLAVVASPVLIRSALFHLRMLRHGFGSLTLSPAGIHHHGAGFQHFVPWRAVIEVRPGRIAGHPALVIHNIPTDATRVRRQRFRRLGTLEEALLPSMTVRGSLPAADPEQVYLAVRHYFVNPGHRTELSSPAAVTRVRQGRFLIR</sequence>
<dbReference type="RefSeq" id="WP_043532277.1">
    <property type="nucleotide sequence ID" value="NZ_BAABKU010000005.1"/>
</dbReference>
<comment type="caution">
    <text evidence="2">The sequence shown here is derived from an EMBL/GenBank/DDBJ whole genome shotgun (WGS) entry which is preliminary data.</text>
</comment>
<evidence type="ECO:0000313" key="3">
    <source>
        <dbReference type="Proteomes" id="UP000054537"/>
    </source>
</evidence>
<keyword evidence="3" id="KW-1185">Reference proteome</keyword>
<evidence type="ECO:0000256" key="1">
    <source>
        <dbReference type="SAM" id="Phobius"/>
    </source>
</evidence>
<evidence type="ECO:0000313" key="2">
    <source>
        <dbReference type="EMBL" id="KHD73251.1"/>
    </source>
</evidence>
<dbReference type="AlphaFoldDB" id="A0A0A6UCN8"/>
<feature type="transmembrane region" description="Helical" evidence="1">
    <location>
        <begin position="26"/>
        <end position="50"/>
    </location>
</feature>
<organism evidence="2 3">
    <name type="scientific">Actinoplanes utahensis</name>
    <dbReference type="NCBI Taxonomy" id="1869"/>
    <lineage>
        <taxon>Bacteria</taxon>
        <taxon>Bacillati</taxon>
        <taxon>Actinomycetota</taxon>
        <taxon>Actinomycetes</taxon>
        <taxon>Micromonosporales</taxon>
        <taxon>Micromonosporaceae</taxon>
        <taxon>Actinoplanes</taxon>
    </lineage>
</organism>
<dbReference type="Proteomes" id="UP000054537">
    <property type="component" value="Unassembled WGS sequence"/>
</dbReference>
<feature type="transmembrane region" description="Helical" evidence="1">
    <location>
        <begin position="129"/>
        <end position="147"/>
    </location>
</feature>
<dbReference type="eggNOG" id="ENOG5033GR0">
    <property type="taxonomic scope" value="Bacteria"/>
</dbReference>
<reference evidence="2 3" key="1">
    <citation type="submission" date="2014-10" db="EMBL/GenBank/DDBJ databases">
        <title>Draft genome sequence of Actinoplanes utahensis NRRL 12052.</title>
        <authorList>
            <person name="Velasco-Bucheli B."/>
            <person name="del Cerro C."/>
            <person name="Hormigo D."/>
            <person name="Garcia J.L."/>
            <person name="Acebal C."/>
            <person name="Arroyo M."/>
            <person name="de la Mata I."/>
        </authorList>
    </citation>
    <scope>NUCLEOTIDE SEQUENCE [LARGE SCALE GENOMIC DNA]</scope>
    <source>
        <strain evidence="2 3">NRRL 12052</strain>
    </source>
</reference>
<name>A0A0A6UCN8_ACTUT</name>
<protein>
    <submittedName>
        <fullName evidence="2">Uncharacterized protein</fullName>
    </submittedName>
</protein>
<feature type="transmembrane region" description="Helical" evidence="1">
    <location>
        <begin position="56"/>
        <end position="81"/>
    </location>
</feature>
<proteinExistence type="predicted"/>
<gene>
    <name evidence="2" type="ORF">MB27_35435</name>
</gene>